<dbReference type="EMBL" id="CACTIH010000270">
    <property type="protein sequence ID" value="CAA2958485.1"/>
    <property type="molecule type" value="Genomic_DNA"/>
</dbReference>
<dbReference type="AlphaFoldDB" id="A0A8S0PXM3"/>
<feature type="region of interest" description="Disordered" evidence="1">
    <location>
        <begin position="1"/>
        <end position="22"/>
    </location>
</feature>
<sequence length="120" mass="13423">MDKNCKYEQRGGTCSNRRHGNHGSGNGIFVDCNDFDVSENISRRVYGDDNSLVADDNDVELPMDKPYSWNVANDNDVENSQIIFANASLRHCGTSVRISANEDAQVNQLFTSKYDLISKL</sequence>
<evidence type="ECO:0000313" key="2">
    <source>
        <dbReference type="EMBL" id="CAA2958485.1"/>
    </source>
</evidence>
<keyword evidence="3" id="KW-1185">Reference proteome</keyword>
<gene>
    <name evidence="2" type="ORF">OLEA9_A120818</name>
</gene>
<dbReference type="Proteomes" id="UP000594638">
    <property type="component" value="Unassembled WGS sequence"/>
</dbReference>
<evidence type="ECO:0000256" key="1">
    <source>
        <dbReference type="SAM" id="MobiDB-lite"/>
    </source>
</evidence>
<organism evidence="2 3">
    <name type="scientific">Olea europaea subsp. europaea</name>
    <dbReference type="NCBI Taxonomy" id="158383"/>
    <lineage>
        <taxon>Eukaryota</taxon>
        <taxon>Viridiplantae</taxon>
        <taxon>Streptophyta</taxon>
        <taxon>Embryophyta</taxon>
        <taxon>Tracheophyta</taxon>
        <taxon>Spermatophyta</taxon>
        <taxon>Magnoliopsida</taxon>
        <taxon>eudicotyledons</taxon>
        <taxon>Gunneridae</taxon>
        <taxon>Pentapetalae</taxon>
        <taxon>asterids</taxon>
        <taxon>lamiids</taxon>
        <taxon>Lamiales</taxon>
        <taxon>Oleaceae</taxon>
        <taxon>Oleeae</taxon>
        <taxon>Olea</taxon>
    </lineage>
</organism>
<comment type="caution">
    <text evidence="2">The sequence shown here is derived from an EMBL/GenBank/DDBJ whole genome shotgun (WGS) entry which is preliminary data.</text>
</comment>
<protein>
    <submittedName>
        <fullName evidence="2">Uncharacterized protein</fullName>
    </submittedName>
</protein>
<reference evidence="2 3" key="1">
    <citation type="submission" date="2019-12" db="EMBL/GenBank/DDBJ databases">
        <authorList>
            <person name="Alioto T."/>
            <person name="Alioto T."/>
            <person name="Gomez Garrido J."/>
        </authorList>
    </citation>
    <scope>NUCLEOTIDE SEQUENCE [LARGE SCALE GENOMIC DNA]</scope>
</reference>
<name>A0A8S0PXM3_OLEEU</name>
<dbReference type="Gramene" id="OE9A120818T1">
    <property type="protein sequence ID" value="OE9A120818C1"/>
    <property type="gene ID" value="OE9A120818"/>
</dbReference>
<accession>A0A8S0PXM3</accession>
<proteinExistence type="predicted"/>
<evidence type="ECO:0000313" key="3">
    <source>
        <dbReference type="Proteomes" id="UP000594638"/>
    </source>
</evidence>